<keyword evidence="3" id="KW-1185">Reference proteome</keyword>
<feature type="transmembrane region" description="Helical" evidence="1">
    <location>
        <begin position="111"/>
        <end position="137"/>
    </location>
</feature>
<sequence>MASRRSSQMPRLLPLLLAGAAAFLSAYAFIGVRRALPSGRFRVVPGRVGWPSQSGARDVARPAFPRANPGGEAEKMRIARYEKEEEAMAVVKKAEEEAKDPDGTSEEKTKAYGILFAYALAFIIPFGFFAVVLLGIWTPGTEIDRGISKNSPNYSMGAISRYDDEMDKLRKQLKNQGPKEY</sequence>
<keyword evidence="1" id="KW-0812">Transmembrane</keyword>
<evidence type="ECO:0000313" key="2">
    <source>
        <dbReference type="EMBL" id="CAJ1371442.1"/>
    </source>
</evidence>
<organism evidence="2 3">
    <name type="scientific">Effrenium voratum</name>
    <dbReference type="NCBI Taxonomy" id="2562239"/>
    <lineage>
        <taxon>Eukaryota</taxon>
        <taxon>Sar</taxon>
        <taxon>Alveolata</taxon>
        <taxon>Dinophyceae</taxon>
        <taxon>Suessiales</taxon>
        <taxon>Symbiodiniaceae</taxon>
        <taxon>Effrenium</taxon>
    </lineage>
</organism>
<dbReference type="Proteomes" id="UP001178507">
    <property type="component" value="Unassembled WGS sequence"/>
</dbReference>
<name>A0AA36HLR2_9DINO</name>
<keyword evidence="1" id="KW-1133">Transmembrane helix</keyword>
<dbReference type="AlphaFoldDB" id="A0AA36HLR2"/>
<gene>
    <name evidence="2" type="ORF">EVOR1521_LOCUS1745</name>
</gene>
<accession>A0AA36HLR2</accession>
<evidence type="ECO:0000313" key="3">
    <source>
        <dbReference type="Proteomes" id="UP001178507"/>
    </source>
</evidence>
<protein>
    <submittedName>
        <fullName evidence="2">Uncharacterized protein</fullName>
    </submittedName>
</protein>
<proteinExistence type="predicted"/>
<reference evidence="2" key="1">
    <citation type="submission" date="2023-08" db="EMBL/GenBank/DDBJ databases">
        <authorList>
            <person name="Chen Y."/>
            <person name="Shah S."/>
            <person name="Dougan E. K."/>
            <person name="Thang M."/>
            <person name="Chan C."/>
        </authorList>
    </citation>
    <scope>NUCLEOTIDE SEQUENCE</scope>
</reference>
<dbReference type="EMBL" id="CAUJNA010000078">
    <property type="protein sequence ID" value="CAJ1371442.1"/>
    <property type="molecule type" value="Genomic_DNA"/>
</dbReference>
<comment type="caution">
    <text evidence="2">The sequence shown here is derived from an EMBL/GenBank/DDBJ whole genome shotgun (WGS) entry which is preliminary data.</text>
</comment>
<evidence type="ECO:0000256" key="1">
    <source>
        <dbReference type="SAM" id="Phobius"/>
    </source>
</evidence>
<keyword evidence="1" id="KW-0472">Membrane</keyword>